<dbReference type="OrthoDB" id="28245at2759"/>
<dbReference type="AlphaFoldDB" id="A0A131ZV13"/>
<gene>
    <name evidence="1" type="ORF">QR98_0007710</name>
</gene>
<reference evidence="1 2" key="1">
    <citation type="journal article" date="2015" name="Parasit. Vectors">
        <title>Draft genome of the scabies mite.</title>
        <authorList>
            <person name="Rider S.D.Jr."/>
            <person name="Morgan M.S."/>
            <person name="Arlian L.G."/>
        </authorList>
    </citation>
    <scope>NUCLEOTIDE SEQUENCE [LARGE SCALE GENOMIC DNA]</scope>
    <source>
        <strain evidence="1">Arlian Lab</strain>
    </source>
</reference>
<dbReference type="EMBL" id="JXLN01001653">
    <property type="protein sequence ID" value="KPM02359.1"/>
    <property type="molecule type" value="Genomic_DNA"/>
</dbReference>
<protein>
    <submittedName>
        <fullName evidence="1">Uncharacterized protein</fullName>
    </submittedName>
</protein>
<name>A0A131ZV13_SARSC</name>
<dbReference type="Proteomes" id="UP000616769">
    <property type="component" value="Unassembled WGS sequence"/>
</dbReference>
<sequence length="253" mass="27624">MRTLYEYLAEASVVFPKVFPVIHSLLDSKITSVLSLCHDKVILSAVQCIIHNMVLCNEEPQQQSHCLQSNLNLLKLTICINFAFTAFGFGGLWRFAGPFSKSESNLDNAELFVNCLEAMVETCLTVEENENEINNEYLSEYSSTLSLTSTMNLSSSISSVTPPNEKEHSSGGGISAGGGDNAMSIYGYHNFSLSLAPSTSSISIKRKEALIKNQDSNNPVLVPNSNLTASNIKSYSSSTLSTQSSFNLKPQKR</sequence>
<accession>A0A131ZV13</accession>
<evidence type="ECO:0000313" key="1">
    <source>
        <dbReference type="EMBL" id="KPM02359.1"/>
    </source>
</evidence>
<comment type="caution">
    <text evidence="1">The sequence shown here is derived from an EMBL/GenBank/DDBJ whole genome shotgun (WGS) entry which is preliminary data.</text>
</comment>
<organism evidence="1 2">
    <name type="scientific">Sarcoptes scabiei</name>
    <name type="common">Itch mite</name>
    <name type="synonym">Acarus scabiei</name>
    <dbReference type="NCBI Taxonomy" id="52283"/>
    <lineage>
        <taxon>Eukaryota</taxon>
        <taxon>Metazoa</taxon>
        <taxon>Ecdysozoa</taxon>
        <taxon>Arthropoda</taxon>
        <taxon>Chelicerata</taxon>
        <taxon>Arachnida</taxon>
        <taxon>Acari</taxon>
        <taxon>Acariformes</taxon>
        <taxon>Sarcoptiformes</taxon>
        <taxon>Astigmata</taxon>
        <taxon>Psoroptidia</taxon>
        <taxon>Sarcoptoidea</taxon>
        <taxon>Sarcoptidae</taxon>
        <taxon>Sarcoptinae</taxon>
        <taxon>Sarcoptes</taxon>
    </lineage>
</organism>
<evidence type="ECO:0000313" key="2">
    <source>
        <dbReference type="Proteomes" id="UP000616769"/>
    </source>
</evidence>
<proteinExistence type="predicted"/>
<dbReference type="VEuPathDB" id="VectorBase:SSCA008189"/>